<evidence type="ECO:0000313" key="2">
    <source>
        <dbReference type="Proteomes" id="UP000604117"/>
    </source>
</evidence>
<evidence type="ECO:0000313" key="1">
    <source>
        <dbReference type="EMBL" id="GIF75307.1"/>
    </source>
</evidence>
<keyword evidence="2" id="KW-1185">Reference proteome</keyword>
<proteinExistence type="predicted"/>
<accession>A0ABQ4CWU3</accession>
<protein>
    <submittedName>
        <fullName evidence="1">Uncharacterized protein</fullName>
    </submittedName>
</protein>
<gene>
    <name evidence="1" type="ORF">Asi02nite_48250</name>
</gene>
<dbReference type="EMBL" id="BONE01000041">
    <property type="protein sequence ID" value="GIF75307.1"/>
    <property type="molecule type" value="Genomic_DNA"/>
</dbReference>
<reference evidence="1 2" key="1">
    <citation type="submission" date="2021-01" db="EMBL/GenBank/DDBJ databases">
        <title>Whole genome shotgun sequence of Asanoa siamensis NBRC 107932.</title>
        <authorList>
            <person name="Komaki H."/>
            <person name="Tamura T."/>
        </authorList>
    </citation>
    <scope>NUCLEOTIDE SEQUENCE [LARGE SCALE GENOMIC DNA]</scope>
    <source>
        <strain evidence="1 2">NBRC 107932</strain>
    </source>
</reference>
<comment type="caution">
    <text evidence="1">The sequence shown here is derived from an EMBL/GenBank/DDBJ whole genome shotgun (WGS) entry which is preliminary data.</text>
</comment>
<name>A0ABQ4CWU3_9ACTN</name>
<dbReference type="Proteomes" id="UP000604117">
    <property type="component" value="Unassembled WGS sequence"/>
</dbReference>
<dbReference type="RefSeq" id="WP_203716175.1">
    <property type="nucleotide sequence ID" value="NZ_BONE01000041.1"/>
</dbReference>
<organism evidence="1 2">
    <name type="scientific">Asanoa siamensis</name>
    <dbReference type="NCBI Taxonomy" id="926357"/>
    <lineage>
        <taxon>Bacteria</taxon>
        <taxon>Bacillati</taxon>
        <taxon>Actinomycetota</taxon>
        <taxon>Actinomycetes</taxon>
        <taxon>Micromonosporales</taxon>
        <taxon>Micromonosporaceae</taxon>
        <taxon>Asanoa</taxon>
    </lineage>
</organism>
<sequence>MALHLTATRIVSDSPGCDLRAERHADGWHVPGHPGSLDLNRAMLAMLIAEVHALNPPPQDPRWAHVAEWWSQIARPYYDGGA</sequence>